<dbReference type="OrthoDB" id="5807893at2759"/>
<sequence>MEGVIPLIIWLFTAPYQSNLDHFVFDIPITCRLPVDRFTYKIQFFENDVFSNRDVLTRAFNETIGPMPVYRKFVGQLGGDEIFSAGYSISADIEHDCTNDRKPVKARIIFKQLCRLGKWCNLAYDLNLTNLKGFHKQDAVITK</sequence>
<dbReference type="EMBL" id="CANHGI010000002">
    <property type="protein sequence ID" value="CAI5442680.1"/>
    <property type="molecule type" value="Genomic_DNA"/>
</dbReference>
<gene>
    <name evidence="1" type="ORF">CAMP_LOCUS5317</name>
</gene>
<reference evidence="1" key="1">
    <citation type="submission" date="2022-11" db="EMBL/GenBank/DDBJ databases">
        <authorList>
            <person name="Kikuchi T."/>
        </authorList>
    </citation>
    <scope>NUCLEOTIDE SEQUENCE</scope>
    <source>
        <strain evidence="1">PS1010</strain>
    </source>
</reference>
<proteinExistence type="predicted"/>
<evidence type="ECO:0000313" key="1">
    <source>
        <dbReference type="EMBL" id="CAI5442680.1"/>
    </source>
</evidence>
<organism evidence="1 2">
    <name type="scientific">Caenorhabditis angaria</name>
    <dbReference type="NCBI Taxonomy" id="860376"/>
    <lineage>
        <taxon>Eukaryota</taxon>
        <taxon>Metazoa</taxon>
        <taxon>Ecdysozoa</taxon>
        <taxon>Nematoda</taxon>
        <taxon>Chromadorea</taxon>
        <taxon>Rhabditida</taxon>
        <taxon>Rhabditina</taxon>
        <taxon>Rhabditomorpha</taxon>
        <taxon>Rhabditoidea</taxon>
        <taxon>Rhabditidae</taxon>
        <taxon>Peloderinae</taxon>
        <taxon>Caenorhabditis</taxon>
    </lineage>
</organism>
<keyword evidence="2" id="KW-1185">Reference proteome</keyword>
<protein>
    <submittedName>
        <fullName evidence="1">Uncharacterized protein</fullName>
    </submittedName>
</protein>
<dbReference type="Proteomes" id="UP001152747">
    <property type="component" value="Unassembled WGS sequence"/>
</dbReference>
<dbReference type="AlphaFoldDB" id="A0A9P1IDG5"/>
<name>A0A9P1IDG5_9PELO</name>
<comment type="caution">
    <text evidence="1">The sequence shown here is derived from an EMBL/GenBank/DDBJ whole genome shotgun (WGS) entry which is preliminary data.</text>
</comment>
<evidence type="ECO:0000313" key="2">
    <source>
        <dbReference type="Proteomes" id="UP001152747"/>
    </source>
</evidence>
<accession>A0A9P1IDG5</accession>